<reference evidence="5 6" key="1">
    <citation type="submission" date="2017-02" db="EMBL/GenBank/DDBJ databases">
        <title>Chromobacterium haemolyticum H5244.</title>
        <authorList>
            <person name="Gulvik C.A."/>
        </authorList>
    </citation>
    <scope>NUCLEOTIDE SEQUENCE [LARGE SCALE GENOMIC DNA]</scope>
    <source>
        <strain evidence="5 6">H5244</strain>
    </source>
</reference>
<feature type="signal peptide" evidence="2">
    <location>
        <begin position="1"/>
        <end position="29"/>
    </location>
</feature>
<dbReference type="InterPro" id="IPR049712">
    <property type="entry name" value="Poly_export"/>
</dbReference>
<dbReference type="GO" id="GO:0015159">
    <property type="term" value="F:polysaccharide transmembrane transporter activity"/>
    <property type="evidence" value="ECO:0007669"/>
    <property type="project" value="InterPro"/>
</dbReference>
<feature type="domain" description="Polysaccharide export protein N-terminal" evidence="3">
    <location>
        <begin position="128"/>
        <end position="201"/>
    </location>
</feature>
<dbReference type="EMBL" id="MUKV01000002">
    <property type="protein sequence ID" value="OQS43726.1"/>
    <property type="molecule type" value="Genomic_DNA"/>
</dbReference>
<gene>
    <name evidence="5" type="ORF">B0T45_03205</name>
</gene>
<protein>
    <submittedName>
        <fullName evidence="5">Sugar ABC transporter substrate-binding protein</fullName>
    </submittedName>
</protein>
<dbReference type="Pfam" id="PF02563">
    <property type="entry name" value="Poly_export"/>
    <property type="match status" value="1"/>
</dbReference>
<comment type="caution">
    <text evidence="5">The sequence shown here is derived from an EMBL/GenBank/DDBJ whole genome shotgun (WGS) entry which is preliminary data.</text>
</comment>
<evidence type="ECO:0000259" key="4">
    <source>
        <dbReference type="Pfam" id="PF10531"/>
    </source>
</evidence>
<dbReference type="Gene3D" id="3.30.1950.10">
    <property type="entry name" value="wza like domain"/>
    <property type="match status" value="1"/>
</dbReference>
<dbReference type="RefSeq" id="WP_081554545.1">
    <property type="nucleotide sequence ID" value="NZ_MUKV01000002.1"/>
</dbReference>
<evidence type="ECO:0000313" key="6">
    <source>
        <dbReference type="Proteomes" id="UP000192721"/>
    </source>
</evidence>
<dbReference type="Gene3D" id="3.10.560.10">
    <property type="entry name" value="Outer membrane lipoprotein wza domain like"/>
    <property type="match status" value="3"/>
</dbReference>
<proteinExistence type="predicted"/>
<accession>A0A1W0D9P1</accession>
<evidence type="ECO:0000313" key="5">
    <source>
        <dbReference type="EMBL" id="OQS43726.1"/>
    </source>
</evidence>
<feature type="domain" description="Soluble ligand binding" evidence="4">
    <location>
        <begin position="295"/>
        <end position="330"/>
    </location>
</feature>
<dbReference type="Pfam" id="PF10531">
    <property type="entry name" value="SLBB"/>
    <property type="match status" value="3"/>
</dbReference>
<dbReference type="PANTHER" id="PTHR33619:SF3">
    <property type="entry name" value="POLYSACCHARIDE EXPORT PROTEIN GFCE-RELATED"/>
    <property type="match status" value="1"/>
</dbReference>
<name>A0A1W0D9P1_9NEIS</name>
<evidence type="ECO:0000256" key="1">
    <source>
        <dbReference type="ARBA" id="ARBA00022729"/>
    </source>
</evidence>
<organism evidence="5 6">
    <name type="scientific">Chromobacterium haemolyticum</name>
    <dbReference type="NCBI Taxonomy" id="394935"/>
    <lineage>
        <taxon>Bacteria</taxon>
        <taxon>Pseudomonadati</taxon>
        <taxon>Pseudomonadota</taxon>
        <taxon>Betaproteobacteria</taxon>
        <taxon>Neisseriales</taxon>
        <taxon>Chromobacteriaceae</taxon>
        <taxon>Chromobacterium</taxon>
    </lineage>
</organism>
<dbReference type="InterPro" id="IPR003715">
    <property type="entry name" value="Poly_export_N"/>
</dbReference>
<evidence type="ECO:0000256" key="2">
    <source>
        <dbReference type="SAM" id="SignalP"/>
    </source>
</evidence>
<feature type="domain" description="Soluble ligand binding" evidence="4">
    <location>
        <begin position="390"/>
        <end position="425"/>
    </location>
</feature>
<evidence type="ECO:0000259" key="3">
    <source>
        <dbReference type="Pfam" id="PF02563"/>
    </source>
</evidence>
<feature type="chain" id="PRO_5010736206" evidence="2">
    <location>
        <begin position="30"/>
        <end position="639"/>
    </location>
</feature>
<dbReference type="AlphaFoldDB" id="A0A1W0D9P1"/>
<dbReference type="PANTHER" id="PTHR33619">
    <property type="entry name" value="POLYSACCHARIDE EXPORT PROTEIN GFCE-RELATED"/>
    <property type="match status" value="1"/>
</dbReference>
<keyword evidence="1 2" id="KW-0732">Signal</keyword>
<dbReference type="Proteomes" id="UP000192721">
    <property type="component" value="Unassembled WGS sequence"/>
</dbReference>
<feature type="domain" description="Soluble ligand binding" evidence="4">
    <location>
        <begin position="210"/>
        <end position="259"/>
    </location>
</feature>
<dbReference type="InterPro" id="IPR019554">
    <property type="entry name" value="Soluble_ligand-bd"/>
</dbReference>
<sequence>MKNFKNISSGISISLIAGIFAFGAASAHAAPNSKSAATGFSETMMQGYDSDPSLGMPNIANQPPFPNQSTRFGQANQMRPVQARKQEEQQLSPFVEFVRVATGKTLPIFGSDLFNNPPSTFAPTDAAQVNPDYIIGAGDQIQVKGWGMVDIDLTLTVERNGTVYLPRVGSVAVAGIKFKDLQDTLKKSVSRVFNNFELSASLLQARAVQVYVVGNAQAPGSYTLSGMSTLLNALFASGGPNDNGSMRNIQLMRDGKLVGTLDLYKILVDGDKSTDLTLRDGDVVRISPAGKRTALLGDVKHPAIYEFSTGESAADLLRWAGGLESAAENKAWRLEKNTDNQFALQWQATPDTSNINAPSLKQLKLAAGDIFRVFAPGALPVDVRQETEFVRISGEVKQTGTFQLQKGETLRELVMRLGGVTEYGYIFATALQRESIRQEQQIKLDQVASRFEKELEQTAAARLAKQTDKDNIAAITAEVERQRKLAEKMRTVKAEGRVVLELSGADAQVKDLPDLPLQNGDTITIPRRPGTVNVLGAVYQSNAFIYRPQRAVKDYLDLAGGITQTGDKSATYVLRADGTVASNNNAGWFSSLGGKRINPGDTIVVPDEVVVSSWTQSLKEWTSILYQFGLGAAGLKVLK</sequence>